<dbReference type="Pfam" id="PF00766">
    <property type="entry name" value="ETF_alpha"/>
    <property type="match status" value="1"/>
</dbReference>
<feature type="binding site" evidence="6">
    <location>
        <begin position="314"/>
        <end position="318"/>
    </location>
    <ligand>
        <name>FAD</name>
        <dbReference type="ChEBI" id="CHEBI:57692"/>
    </ligand>
</feature>
<feature type="domain" description="Electron transfer flavoprotein alpha/beta-subunit N-terminal" evidence="7">
    <location>
        <begin position="65"/>
        <end position="257"/>
    </location>
</feature>
<reference evidence="8 9" key="1">
    <citation type="journal article" date="2015" name="Nature">
        <title>rRNA introns, odd ribosomes, and small enigmatic genomes across a large radiation of phyla.</title>
        <authorList>
            <person name="Brown C.T."/>
            <person name="Hug L.A."/>
            <person name="Thomas B.C."/>
            <person name="Sharon I."/>
            <person name="Castelle C.J."/>
            <person name="Singh A."/>
            <person name="Wilkins M.J."/>
            <person name="Williams K.H."/>
            <person name="Banfield J.F."/>
        </authorList>
    </citation>
    <scope>NUCLEOTIDE SEQUENCE [LARGE SCALE GENOMIC DNA]</scope>
</reference>
<evidence type="ECO:0000256" key="5">
    <source>
        <dbReference type="ARBA" id="ARBA00022982"/>
    </source>
</evidence>
<dbReference type="InterPro" id="IPR014730">
    <property type="entry name" value="ETF_a/b_N"/>
</dbReference>
<dbReference type="InterPro" id="IPR014729">
    <property type="entry name" value="Rossmann-like_a/b/a_fold"/>
</dbReference>
<comment type="similarity">
    <text evidence="1">Belongs to the ETF alpha-subunit/FixB family.</text>
</comment>
<dbReference type="PIRSF" id="PIRSF000089">
    <property type="entry name" value="Electra_flavoP_a"/>
    <property type="match status" value="1"/>
</dbReference>
<dbReference type="FunFam" id="3.40.50.1220:FF:000001">
    <property type="entry name" value="Electron transfer flavoprotein, alpha subunit"/>
    <property type="match status" value="1"/>
</dbReference>
<accession>A0A0G0WT13</accession>
<dbReference type="Proteomes" id="UP000034749">
    <property type="component" value="Unassembled WGS sequence"/>
</dbReference>
<dbReference type="GO" id="GO:0033539">
    <property type="term" value="P:fatty acid beta-oxidation using acyl-CoA dehydrogenase"/>
    <property type="evidence" value="ECO:0007669"/>
    <property type="project" value="TreeGrafter"/>
</dbReference>
<dbReference type="InterPro" id="IPR018206">
    <property type="entry name" value="ETF_asu_C_CS"/>
</dbReference>
<keyword evidence="3" id="KW-0285">Flavoprotein</keyword>
<comment type="caution">
    <text evidence="8">The sequence shown here is derived from an EMBL/GenBank/DDBJ whole genome shotgun (WGS) entry which is preliminary data.</text>
</comment>
<dbReference type="InterPro" id="IPR014731">
    <property type="entry name" value="ETF_asu_C"/>
</dbReference>
<dbReference type="CDD" id="cd01715">
    <property type="entry name" value="ETF_alpha"/>
    <property type="match status" value="1"/>
</dbReference>
<dbReference type="InterPro" id="IPR033947">
    <property type="entry name" value="ETF_alpha_N"/>
</dbReference>
<dbReference type="PROSITE" id="PS00696">
    <property type="entry name" value="ETF_ALPHA"/>
    <property type="match status" value="1"/>
</dbReference>
<evidence type="ECO:0000256" key="4">
    <source>
        <dbReference type="ARBA" id="ARBA00022827"/>
    </source>
</evidence>
<dbReference type="PANTHER" id="PTHR43153:SF1">
    <property type="entry name" value="ELECTRON TRANSFER FLAVOPROTEIN SUBUNIT ALPHA, MITOCHONDRIAL"/>
    <property type="match status" value="1"/>
</dbReference>
<dbReference type="GO" id="GO:0009055">
    <property type="term" value="F:electron transfer activity"/>
    <property type="evidence" value="ECO:0007669"/>
    <property type="project" value="InterPro"/>
</dbReference>
<feature type="binding site" evidence="6">
    <location>
        <begin position="331"/>
        <end position="338"/>
    </location>
    <ligand>
        <name>FAD</name>
        <dbReference type="ChEBI" id="CHEBI:57692"/>
    </ligand>
</feature>
<dbReference type="SUPFAM" id="SSF52467">
    <property type="entry name" value="DHS-like NAD/FAD-binding domain"/>
    <property type="match status" value="1"/>
</dbReference>
<keyword evidence="2" id="KW-0813">Transport</keyword>
<protein>
    <submittedName>
        <fullName evidence="8">Electron transfer flavoprotein subunit alpha</fullName>
    </submittedName>
</protein>
<feature type="binding site" evidence="6">
    <location>
        <position position="275"/>
    </location>
    <ligand>
        <name>FAD</name>
        <dbReference type="ChEBI" id="CHEBI:57692"/>
    </ligand>
</feature>
<dbReference type="SUPFAM" id="SSF52402">
    <property type="entry name" value="Adenine nucleotide alpha hydrolases-like"/>
    <property type="match status" value="1"/>
</dbReference>
<feature type="binding site" evidence="6">
    <location>
        <position position="352"/>
    </location>
    <ligand>
        <name>FAD</name>
        <dbReference type="ChEBI" id="CHEBI:57692"/>
    </ligand>
</feature>
<dbReference type="PATRIC" id="fig|1618734.3.peg.619"/>
<proteinExistence type="inferred from homology"/>
<evidence type="ECO:0000256" key="3">
    <source>
        <dbReference type="ARBA" id="ARBA00022630"/>
    </source>
</evidence>
<sequence>MKVKLSPTYSGQTLDLGLGITISQGEGIEAPDTVEVSNALTQGFLEEVKEEKKVKKGEVKAGDEIWIFAEQRNGKISRVVLELLSKGRELADKLNVKLAAVLLCEKDCGSKELVAYGADKVYLAENTILKNYKTDFYAKIISDLIKKEKPQIVVYGATHIGRDLGPRIAQRIATGLTADCTGLDIDSDGLLLQTRPAFGGNIMAQIKCKTKPQMSTARPGIFKLANKDDKRYGEVIKTHAGIDEKESLTKVLGVIKAAKKTVNLEEAKIVVSGGRGLCDKENFKLIEELAKILGAEVGASRAVVDAGWIPKDHQVGQTGKTVRPMLYLACGISGAIQHRAGMQNSEIIIAINKDPGAMIFSIADYGIVADVKQFIPALIEELKK</sequence>
<dbReference type="SMART" id="SM00893">
    <property type="entry name" value="ETF"/>
    <property type="match status" value="1"/>
</dbReference>
<keyword evidence="4 6" id="KW-0274">FAD</keyword>
<evidence type="ECO:0000259" key="7">
    <source>
        <dbReference type="SMART" id="SM00893"/>
    </source>
</evidence>
<keyword evidence="5" id="KW-0249">Electron transport</keyword>
<dbReference type="InterPro" id="IPR029035">
    <property type="entry name" value="DHS-like_NAD/FAD-binding_dom"/>
</dbReference>
<dbReference type="GO" id="GO:0050660">
    <property type="term" value="F:flavin adenine dinucleotide binding"/>
    <property type="evidence" value="ECO:0007669"/>
    <property type="project" value="InterPro"/>
</dbReference>
<feature type="binding site" evidence="6">
    <location>
        <begin position="300"/>
        <end position="301"/>
    </location>
    <ligand>
        <name>FAD</name>
        <dbReference type="ChEBI" id="CHEBI:57692"/>
    </ligand>
</feature>
<evidence type="ECO:0000256" key="1">
    <source>
        <dbReference type="ARBA" id="ARBA00005817"/>
    </source>
</evidence>
<dbReference type="InterPro" id="IPR001308">
    <property type="entry name" value="ETF_a/FixB"/>
</dbReference>
<gene>
    <name evidence="8" type="ORF">UU24_C0033G0006</name>
</gene>
<dbReference type="Pfam" id="PF01012">
    <property type="entry name" value="ETF"/>
    <property type="match status" value="1"/>
</dbReference>
<evidence type="ECO:0000313" key="8">
    <source>
        <dbReference type="EMBL" id="KKR78537.1"/>
    </source>
</evidence>
<organism evidence="8 9">
    <name type="scientific">Candidatus Nomurabacteria bacterium GW2011_GWA2_40_9</name>
    <dbReference type="NCBI Taxonomy" id="1618734"/>
    <lineage>
        <taxon>Bacteria</taxon>
        <taxon>Candidatus Nomuraibacteriota</taxon>
    </lineage>
</organism>
<evidence type="ECO:0000313" key="9">
    <source>
        <dbReference type="Proteomes" id="UP000034749"/>
    </source>
</evidence>
<dbReference type="EMBL" id="LBZW01000033">
    <property type="protein sequence ID" value="KKR78537.1"/>
    <property type="molecule type" value="Genomic_DNA"/>
</dbReference>
<dbReference type="PANTHER" id="PTHR43153">
    <property type="entry name" value="ELECTRON TRANSFER FLAVOPROTEIN ALPHA"/>
    <property type="match status" value="1"/>
</dbReference>
<evidence type="ECO:0000256" key="2">
    <source>
        <dbReference type="ARBA" id="ARBA00022448"/>
    </source>
</evidence>
<dbReference type="Gene3D" id="3.40.50.1220">
    <property type="entry name" value="TPP-binding domain"/>
    <property type="match status" value="1"/>
</dbReference>
<name>A0A0G0WT13_9BACT</name>
<dbReference type="Gene3D" id="3.40.50.620">
    <property type="entry name" value="HUPs"/>
    <property type="match status" value="1"/>
</dbReference>
<comment type="cofactor">
    <cofactor evidence="6">
        <name>FAD</name>
        <dbReference type="ChEBI" id="CHEBI:57692"/>
    </cofactor>
    <text evidence="6">Binds 1 FAD per dimer.</text>
</comment>
<dbReference type="AlphaFoldDB" id="A0A0G0WT13"/>
<evidence type="ECO:0000256" key="6">
    <source>
        <dbReference type="PIRSR" id="PIRSR000089-1"/>
    </source>
</evidence>